<proteinExistence type="predicted"/>
<dbReference type="Proteomes" id="UP000010467">
    <property type="component" value="Chromosome"/>
</dbReference>
<keyword evidence="2 8" id="KW-0812">Transmembrane</keyword>
<dbReference type="Pfam" id="PF00664">
    <property type="entry name" value="ABC_membrane"/>
    <property type="match status" value="1"/>
</dbReference>
<dbReference type="STRING" id="937777.Deipe_2325"/>
<evidence type="ECO:0000256" key="8">
    <source>
        <dbReference type="SAM" id="Phobius"/>
    </source>
</evidence>
<dbReference type="Pfam" id="PF00005">
    <property type="entry name" value="ABC_tran"/>
    <property type="match status" value="1"/>
</dbReference>
<gene>
    <name evidence="11" type="ordered locus">Deipe_2325</name>
</gene>
<dbReference type="HOGENOM" id="CLU_000604_84_3_0"/>
<dbReference type="InterPro" id="IPR027417">
    <property type="entry name" value="P-loop_NTPase"/>
</dbReference>
<dbReference type="AlphaFoldDB" id="L0A450"/>
<dbReference type="PROSITE" id="PS50929">
    <property type="entry name" value="ABC_TM1F"/>
    <property type="match status" value="1"/>
</dbReference>
<evidence type="ECO:0000313" key="12">
    <source>
        <dbReference type="Proteomes" id="UP000010467"/>
    </source>
</evidence>
<feature type="region of interest" description="Disordered" evidence="7">
    <location>
        <begin position="1"/>
        <end position="21"/>
    </location>
</feature>
<feature type="domain" description="ABC transporter" evidence="9">
    <location>
        <begin position="367"/>
        <end position="599"/>
    </location>
</feature>
<name>L0A450_DEIPD</name>
<evidence type="ECO:0000256" key="7">
    <source>
        <dbReference type="SAM" id="MobiDB-lite"/>
    </source>
</evidence>
<dbReference type="SUPFAM" id="SSF52540">
    <property type="entry name" value="P-loop containing nucleoside triphosphate hydrolases"/>
    <property type="match status" value="1"/>
</dbReference>
<comment type="subcellular location">
    <subcellularLocation>
        <location evidence="1">Cell membrane</location>
        <topology evidence="1">Multi-pass membrane protein</topology>
    </subcellularLocation>
</comment>
<dbReference type="RefSeq" id="WP_015236107.1">
    <property type="nucleotide sequence ID" value="NC_019793.1"/>
</dbReference>
<feature type="transmembrane region" description="Helical" evidence="8">
    <location>
        <begin position="176"/>
        <end position="195"/>
    </location>
</feature>
<dbReference type="GO" id="GO:0140359">
    <property type="term" value="F:ABC-type transporter activity"/>
    <property type="evidence" value="ECO:0007669"/>
    <property type="project" value="InterPro"/>
</dbReference>
<feature type="transmembrane region" description="Helical" evidence="8">
    <location>
        <begin position="71"/>
        <end position="97"/>
    </location>
</feature>
<dbReference type="PROSITE" id="PS50893">
    <property type="entry name" value="ABC_TRANSPORTER_2"/>
    <property type="match status" value="1"/>
</dbReference>
<evidence type="ECO:0000313" key="11">
    <source>
        <dbReference type="EMBL" id="AFZ67805.1"/>
    </source>
</evidence>
<accession>L0A450</accession>
<dbReference type="InterPro" id="IPR003439">
    <property type="entry name" value="ABC_transporter-like_ATP-bd"/>
</dbReference>
<feature type="transmembrane region" description="Helical" evidence="8">
    <location>
        <begin position="152"/>
        <end position="170"/>
    </location>
</feature>
<dbReference type="CDD" id="cd07346">
    <property type="entry name" value="ABC_6TM_exporters"/>
    <property type="match status" value="1"/>
</dbReference>
<evidence type="ECO:0000256" key="5">
    <source>
        <dbReference type="ARBA" id="ARBA00022989"/>
    </source>
</evidence>
<evidence type="ECO:0000259" key="9">
    <source>
        <dbReference type="PROSITE" id="PS50893"/>
    </source>
</evidence>
<evidence type="ECO:0000256" key="6">
    <source>
        <dbReference type="ARBA" id="ARBA00023136"/>
    </source>
</evidence>
<evidence type="ECO:0000256" key="1">
    <source>
        <dbReference type="ARBA" id="ARBA00004651"/>
    </source>
</evidence>
<dbReference type="OrthoDB" id="9770415at2"/>
<feature type="transmembrane region" description="Helical" evidence="8">
    <location>
        <begin position="37"/>
        <end position="59"/>
    </location>
</feature>
<evidence type="ECO:0000256" key="2">
    <source>
        <dbReference type="ARBA" id="ARBA00022692"/>
    </source>
</evidence>
<organism evidence="11 12">
    <name type="scientific">Deinococcus peraridilitoris (strain DSM 19664 / LMG 22246 / CIP 109416 / KR-200)</name>
    <dbReference type="NCBI Taxonomy" id="937777"/>
    <lineage>
        <taxon>Bacteria</taxon>
        <taxon>Thermotogati</taxon>
        <taxon>Deinococcota</taxon>
        <taxon>Deinococci</taxon>
        <taxon>Deinococcales</taxon>
        <taxon>Deinococcaceae</taxon>
        <taxon>Deinococcus</taxon>
    </lineage>
</organism>
<dbReference type="PANTHER" id="PTHR24221">
    <property type="entry name" value="ATP-BINDING CASSETTE SUB-FAMILY B"/>
    <property type="match status" value="1"/>
</dbReference>
<dbReference type="KEGG" id="dpd:Deipe_2325"/>
<dbReference type="EMBL" id="CP003382">
    <property type="protein sequence ID" value="AFZ67805.1"/>
    <property type="molecule type" value="Genomic_DNA"/>
</dbReference>
<dbReference type="InterPro" id="IPR036640">
    <property type="entry name" value="ABC1_TM_sf"/>
</dbReference>
<sequence length="603" mass="66950">MTRASQSKTGEPGVTGPSGRRLSTTRLMRGLFSYRPLLFFVNLCLWAVFHTLPLGFGYFAKLIFDRLGEGAFSLAWLALLGFGLVRLARFGVFTVAFRTWISLWYMLDALVRRNLLGYLLTAKGSRRLPDTPAEAVSRFRDDVESVAEYTEYFVDATGILLYAVIAITLMARIDPLVTLVVCAPLVLMVLLVRQLSPTIRAYRRRSREATARVTDFVGEAFGAVGTVKLSAREGQMVAHLHKLGETRRHAALRDVLLTELIRSVNSGMVNVGIGFVLLLSAAKFRDGTFTVGDFALFAAYLPRLAHSMTFLGGMFAQHRRTGVSFERMTRLLQDAEPETIVAPHDLHLRGDLPEAPRPPAREELHELRVEQLGAQFENGRGVQDVSFTVRRGQFVVITGRIGSGKTTLLRALLGLIPAQGRVLWNGREVEDRASFFVPPRSAYTGQLPQLFSETLRENVLQGARPEQLERALDQSVLRSDVDSFERGLDTTVGARGVKLSGGQVSRAAAARMFAREAELLVFDDLSSALDAETERQLWENVFGQREDGVQVTCLVVSHRRSALLRADHIVVLEGGRAVDQGRLGELLARSPEMRALWDEEPQS</sequence>
<dbReference type="Gene3D" id="1.20.1560.10">
    <property type="entry name" value="ABC transporter type 1, transmembrane domain"/>
    <property type="match status" value="1"/>
</dbReference>
<protein>
    <submittedName>
        <fullName evidence="11">ABC-type multidrug transport system, ATPase and permease component</fullName>
    </submittedName>
</protein>
<dbReference type="Gene3D" id="3.40.50.300">
    <property type="entry name" value="P-loop containing nucleotide triphosphate hydrolases"/>
    <property type="match status" value="1"/>
</dbReference>
<keyword evidence="5 8" id="KW-1133">Transmembrane helix</keyword>
<dbReference type="GO" id="GO:0005886">
    <property type="term" value="C:plasma membrane"/>
    <property type="evidence" value="ECO:0007669"/>
    <property type="project" value="UniProtKB-SubCell"/>
</dbReference>
<dbReference type="SMART" id="SM00382">
    <property type="entry name" value="AAA"/>
    <property type="match status" value="1"/>
</dbReference>
<feature type="domain" description="ABC transmembrane type-1" evidence="10">
    <location>
        <begin position="52"/>
        <end position="320"/>
    </location>
</feature>
<dbReference type="GO" id="GO:0005524">
    <property type="term" value="F:ATP binding"/>
    <property type="evidence" value="ECO:0007669"/>
    <property type="project" value="UniProtKB-KW"/>
</dbReference>
<keyword evidence="12" id="KW-1185">Reference proteome</keyword>
<dbReference type="PATRIC" id="fig|937777.3.peg.2327"/>
<evidence type="ECO:0000259" key="10">
    <source>
        <dbReference type="PROSITE" id="PS50929"/>
    </source>
</evidence>
<evidence type="ECO:0000256" key="4">
    <source>
        <dbReference type="ARBA" id="ARBA00022840"/>
    </source>
</evidence>
<reference evidence="12" key="1">
    <citation type="submission" date="2012-03" db="EMBL/GenBank/DDBJ databases">
        <title>Complete sequence of chromosome of Deinococcus peraridilitoris DSM 19664.</title>
        <authorList>
            <person name="Lucas S."/>
            <person name="Copeland A."/>
            <person name="Lapidus A."/>
            <person name="Glavina del Rio T."/>
            <person name="Dalin E."/>
            <person name="Tice H."/>
            <person name="Bruce D."/>
            <person name="Goodwin L."/>
            <person name="Pitluck S."/>
            <person name="Peters L."/>
            <person name="Mikhailova N."/>
            <person name="Lu M."/>
            <person name="Kyrpides N."/>
            <person name="Mavromatis K."/>
            <person name="Ivanova N."/>
            <person name="Brettin T."/>
            <person name="Detter J.C."/>
            <person name="Han C."/>
            <person name="Larimer F."/>
            <person name="Land M."/>
            <person name="Hauser L."/>
            <person name="Markowitz V."/>
            <person name="Cheng J.-F."/>
            <person name="Hugenholtz P."/>
            <person name="Woyke T."/>
            <person name="Wu D."/>
            <person name="Pukall R."/>
            <person name="Steenblock K."/>
            <person name="Brambilla E."/>
            <person name="Klenk H.-P."/>
            <person name="Eisen J.A."/>
        </authorList>
    </citation>
    <scope>NUCLEOTIDE SEQUENCE [LARGE SCALE GENOMIC DNA]</scope>
    <source>
        <strain evidence="12">DSM 19664 / LMG 22246 / CIP 109416 / KR-200</strain>
    </source>
</reference>
<dbReference type="GO" id="GO:0016887">
    <property type="term" value="F:ATP hydrolysis activity"/>
    <property type="evidence" value="ECO:0007669"/>
    <property type="project" value="InterPro"/>
</dbReference>
<keyword evidence="4" id="KW-0067">ATP-binding</keyword>
<evidence type="ECO:0000256" key="3">
    <source>
        <dbReference type="ARBA" id="ARBA00022741"/>
    </source>
</evidence>
<dbReference type="InterPro" id="IPR003593">
    <property type="entry name" value="AAA+_ATPase"/>
</dbReference>
<feature type="transmembrane region" description="Helical" evidence="8">
    <location>
        <begin position="263"/>
        <end position="282"/>
    </location>
</feature>
<keyword evidence="3" id="KW-0547">Nucleotide-binding</keyword>
<dbReference type="eggNOG" id="COG1132">
    <property type="taxonomic scope" value="Bacteria"/>
</dbReference>
<keyword evidence="6 8" id="KW-0472">Membrane</keyword>
<dbReference type="InterPro" id="IPR011527">
    <property type="entry name" value="ABC1_TM_dom"/>
</dbReference>
<dbReference type="InterPro" id="IPR039421">
    <property type="entry name" value="Type_1_exporter"/>
</dbReference>
<dbReference type="PANTHER" id="PTHR24221:SF423">
    <property type="entry name" value="ABC TRANSPORTER"/>
    <property type="match status" value="1"/>
</dbReference>
<dbReference type="SUPFAM" id="SSF90123">
    <property type="entry name" value="ABC transporter transmembrane region"/>
    <property type="match status" value="1"/>
</dbReference>